<keyword evidence="1" id="KW-1133">Transmembrane helix</keyword>
<accession>A0ABS4QU48</accession>
<evidence type="ECO:0000313" key="2">
    <source>
        <dbReference type="EMBL" id="MBP2234178.1"/>
    </source>
</evidence>
<keyword evidence="1" id="KW-0812">Transmembrane</keyword>
<evidence type="ECO:0000313" key="3">
    <source>
        <dbReference type="Proteomes" id="UP000730739"/>
    </source>
</evidence>
<dbReference type="RefSeq" id="WP_234939231.1">
    <property type="nucleotide sequence ID" value="NZ_JAGILA010000001.1"/>
</dbReference>
<dbReference type="EMBL" id="JAGILA010000001">
    <property type="protein sequence ID" value="MBP2234178.1"/>
    <property type="molecule type" value="Genomic_DNA"/>
</dbReference>
<feature type="transmembrane region" description="Helical" evidence="1">
    <location>
        <begin position="21"/>
        <end position="46"/>
    </location>
</feature>
<sequence>MRPEPKPEMTPEAARRDHWQMLRYMAVNALYGALVGAAVAGALIWINVGAVGTHIARSNKPFLATALVVIPFALLFGGAAAASSIALLPYRRKFRR</sequence>
<proteinExistence type="predicted"/>
<gene>
    <name evidence="2" type="ORF">J2Z31_000668</name>
</gene>
<feature type="transmembrane region" description="Helical" evidence="1">
    <location>
        <begin position="66"/>
        <end position="90"/>
    </location>
</feature>
<organism evidence="2 3">
    <name type="scientific">Sinorhizobium kostiense</name>
    <dbReference type="NCBI Taxonomy" id="76747"/>
    <lineage>
        <taxon>Bacteria</taxon>
        <taxon>Pseudomonadati</taxon>
        <taxon>Pseudomonadota</taxon>
        <taxon>Alphaproteobacteria</taxon>
        <taxon>Hyphomicrobiales</taxon>
        <taxon>Rhizobiaceae</taxon>
        <taxon>Sinorhizobium/Ensifer group</taxon>
        <taxon>Sinorhizobium</taxon>
    </lineage>
</organism>
<keyword evidence="1" id="KW-0472">Membrane</keyword>
<evidence type="ECO:0008006" key="4">
    <source>
        <dbReference type="Google" id="ProtNLM"/>
    </source>
</evidence>
<evidence type="ECO:0000256" key="1">
    <source>
        <dbReference type="SAM" id="Phobius"/>
    </source>
</evidence>
<reference evidence="2 3" key="1">
    <citation type="submission" date="2021-03" db="EMBL/GenBank/DDBJ databases">
        <title>Genomic Encyclopedia of Type Strains, Phase IV (KMG-IV): sequencing the most valuable type-strain genomes for metagenomic binning, comparative biology and taxonomic classification.</title>
        <authorList>
            <person name="Goeker M."/>
        </authorList>
    </citation>
    <scope>NUCLEOTIDE SEQUENCE [LARGE SCALE GENOMIC DNA]</scope>
    <source>
        <strain evidence="2 3">DSM 13372</strain>
    </source>
</reference>
<keyword evidence="3" id="KW-1185">Reference proteome</keyword>
<name>A0ABS4QU48_9HYPH</name>
<dbReference type="Proteomes" id="UP000730739">
    <property type="component" value="Unassembled WGS sequence"/>
</dbReference>
<protein>
    <recommendedName>
        <fullName evidence="4">Transmembrane protein</fullName>
    </recommendedName>
</protein>
<comment type="caution">
    <text evidence="2">The sequence shown here is derived from an EMBL/GenBank/DDBJ whole genome shotgun (WGS) entry which is preliminary data.</text>
</comment>